<dbReference type="InterPro" id="IPR036065">
    <property type="entry name" value="BolA-like_sf"/>
</dbReference>
<protein>
    <submittedName>
        <fullName evidence="2">BolA family protein</fullName>
    </submittedName>
</protein>
<evidence type="ECO:0000313" key="2">
    <source>
        <dbReference type="EMBL" id="MFC5512543.1"/>
    </source>
</evidence>
<comment type="caution">
    <text evidence="2">The sequence shown here is derived from an EMBL/GenBank/DDBJ whole genome shotgun (WGS) entry which is preliminary data.</text>
</comment>
<evidence type="ECO:0000313" key="3">
    <source>
        <dbReference type="Proteomes" id="UP001596031"/>
    </source>
</evidence>
<name>A0ABW0PKG0_9BURK</name>
<sequence length="104" mass="11074">MNTVNPAMNPATNSAGDRLGRIRTALQGALEPTVLELSDDSHLHAGHAGAASGGGHYSVKIVSERFQGLRLVMRHRLVYDAVADMMRAEIHALAITALTPSETD</sequence>
<dbReference type="Proteomes" id="UP001596031">
    <property type="component" value="Unassembled WGS sequence"/>
</dbReference>
<proteinExistence type="inferred from homology"/>
<dbReference type="SUPFAM" id="SSF82657">
    <property type="entry name" value="BolA-like"/>
    <property type="match status" value="1"/>
</dbReference>
<dbReference type="InterPro" id="IPR002634">
    <property type="entry name" value="BolA"/>
</dbReference>
<dbReference type="Pfam" id="PF01722">
    <property type="entry name" value="BolA"/>
    <property type="match status" value="1"/>
</dbReference>
<dbReference type="PANTHER" id="PTHR46230">
    <property type="match status" value="1"/>
</dbReference>
<dbReference type="RefSeq" id="WP_379723043.1">
    <property type="nucleotide sequence ID" value="NZ_JBHSMS010000047.1"/>
</dbReference>
<dbReference type="PANTHER" id="PTHR46230:SF6">
    <property type="entry name" value="PROTEIN BOLA1, CHLOROPLASTIC"/>
    <property type="match status" value="1"/>
</dbReference>
<gene>
    <name evidence="2" type="ORF">ACFPOU_15570</name>
</gene>
<comment type="similarity">
    <text evidence="1">Belongs to the BolA/IbaG family.</text>
</comment>
<evidence type="ECO:0000256" key="1">
    <source>
        <dbReference type="RuleBase" id="RU003860"/>
    </source>
</evidence>
<reference evidence="3" key="1">
    <citation type="journal article" date="2019" name="Int. J. Syst. Evol. Microbiol.">
        <title>The Global Catalogue of Microorganisms (GCM) 10K type strain sequencing project: providing services to taxonomists for standard genome sequencing and annotation.</title>
        <authorList>
            <consortium name="The Broad Institute Genomics Platform"/>
            <consortium name="The Broad Institute Genome Sequencing Center for Infectious Disease"/>
            <person name="Wu L."/>
            <person name="Ma J."/>
        </authorList>
    </citation>
    <scope>NUCLEOTIDE SEQUENCE [LARGE SCALE GENOMIC DNA]</scope>
    <source>
        <strain evidence="3">CCUG 38813</strain>
    </source>
</reference>
<keyword evidence="3" id="KW-1185">Reference proteome</keyword>
<organism evidence="2 3">
    <name type="scientific">Massilia jejuensis</name>
    <dbReference type="NCBI Taxonomy" id="648894"/>
    <lineage>
        <taxon>Bacteria</taxon>
        <taxon>Pseudomonadati</taxon>
        <taxon>Pseudomonadota</taxon>
        <taxon>Betaproteobacteria</taxon>
        <taxon>Burkholderiales</taxon>
        <taxon>Oxalobacteraceae</taxon>
        <taxon>Telluria group</taxon>
        <taxon>Massilia</taxon>
    </lineage>
</organism>
<accession>A0ABW0PKG0</accession>
<dbReference type="Gene3D" id="3.30.300.90">
    <property type="entry name" value="BolA-like"/>
    <property type="match status" value="1"/>
</dbReference>
<dbReference type="EMBL" id="JBHSMS010000047">
    <property type="protein sequence ID" value="MFC5512543.1"/>
    <property type="molecule type" value="Genomic_DNA"/>
</dbReference>
<dbReference type="PIRSF" id="PIRSF003113">
    <property type="entry name" value="BolA"/>
    <property type="match status" value="1"/>
</dbReference>